<organism evidence="2 3">
    <name type="scientific">Deinococcus radiodurans (strain ATCC 13939 / DSM 20539 / JCM 16871 / CCUG 27074 / LMG 4051 / NBRC 15346 / NCIMB 9279 / VKM B-1422 / R1)</name>
    <dbReference type="NCBI Taxonomy" id="243230"/>
    <lineage>
        <taxon>Bacteria</taxon>
        <taxon>Thermotogati</taxon>
        <taxon>Deinococcota</taxon>
        <taxon>Deinococci</taxon>
        <taxon>Deinococcales</taxon>
        <taxon>Deinococcaceae</taxon>
        <taxon>Deinococcus</taxon>
    </lineage>
</organism>
<dbReference type="PaxDb" id="243230-DR_A0268"/>
<dbReference type="KEGG" id="dra:DR_A0268"/>
<evidence type="ECO:0000256" key="1">
    <source>
        <dbReference type="SAM" id="MobiDB-lite"/>
    </source>
</evidence>
<feature type="compositionally biased region" description="Basic and acidic residues" evidence="1">
    <location>
        <begin position="316"/>
        <end position="327"/>
    </location>
</feature>
<dbReference type="HOGENOM" id="CLU_735134_0_0_0"/>
<feature type="region of interest" description="Disordered" evidence="1">
    <location>
        <begin position="140"/>
        <end position="353"/>
    </location>
</feature>
<sequence>MAHHLGATAACAGAAAVFSGRARAADELGNRCRHRPALRGDDSARLAGHAHHTHFGAAGRTGTGRPAAGPAGGQSGAGEPRRVAHPALYSGGRADRAGRAGSAAGARYREILGPARPRGDRPWVSRRLRAAARLATLRGAGNLRGRRGSAARRRDAPPARWRRRPRARLGRGHLRSARALAHAPDVSRPDRHRACGAGQRRRPAGRRRPLRARRVVELLDVGQRPARRHPGHQHSARRASGGPARRQRRGPARGGSGARTARRRHRPGRGRRGPRAVAPALRGSDDRPASGRGRRCPGPGDGGGALAGLHLALSRHHPEFSRPERDSGAQADAARPARRDGVAIAGPGRVRRPSAHASFALHLTIARPPVRHTGAQ</sequence>
<keyword evidence="3" id="KW-1185">Reference proteome</keyword>
<reference evidence="2 3" key="1">
    <citation type="journal article" date="1999" name="Science">
        <title>Genome sequence of the radioresistant bacterium Deinococcus radiodurans R1.</title>
        <authorList>
            <person name="White O."/>
            <person name="Eisen J.A."/>
            <person name="Heidelberg J.F."/>
            <person name="Hickey E.K."/>
            <person name="Peterson J.D."/>
            <person name="Dodson R.J."/>
            <person name="Haft D.H."/>
            <person name="Gwinn M.L."/>
            <person name="Nelson W.C."/>
            <person name="Richardson D.L."/>
            <person name="Moffat K.S."/>
            <person name="Qin H."/>
            <person name="Jiang L."/>
            <person name="Pamphile W."/>
            <person name="Crosby M."/>
            <person name="Shen M."/>
            <person name="Vamathevan J.J."/>
            <person name="Lam P."/>
            <person name="McDonald L."/>
            <person name="Utterback T."/>
            <person name="Zalewski C."/>
            <person name="Makarova K.S."/>
            <person name="Aravind L."/>
            <person name="Daly M.J."/>
            <person name="Minton K.W."/>
            <person name="Fleischmann R.D."/>
            <person name="Ketchum K.A."/>
            <person name="Nelson K.E."/>
            <person name="Salzberg S."/>
            <person name="Smith H.O."/>
            <person name="Venter J.C."/>
            <person name="Fraser C.M."/>
        </authorList>
    </citation>
    <scope>NUCLEOTIDE SEQUENCE [LARGE SCALE GENOMIC DNA]</scope>
    <source>
        <strain evidence="3">ATCC 13939 / DSM 20539 / JCM 16871 / LMG 4051 / NBRC 15346 / NCIMB 9279 / R1 / VKM B-1422</strain>
    </source>
</reference>
<evidence type="ECO:0000313" key="3">
    <source>
        <dbReference type="Proteomes" id="UP000002524"/>
    </source>
</evidence>
<feature type="compositionally biased region" description="Basic residues" evidence="1">
    <location>
        <begin position="260"/>
        <end position="274"/>
    </location>
</feature>
<dbReference type="STRING" id="243230.DR_A0268"/>
<feature type="compositionally biased region" description="Basic residues" evidence="1">
    <location>
        <begin position="160"/>
        <end position="176"/>
    </location>
</feature>
<name>Q9RYP2_DEIRA</name>
<feature type="compositionally biased region" description="Basic residues" evidence="1">
    <location>
        <begin position="199"/>
        <end position="213"/>
    </location>
</feature>
<dbReference type="AlphaFoldDB" id="Q9RYP2"/>
<protein>
    <submittedName>
        <fullName evidence="2">Adenine deaminase-related protein</fullName>
    </submittedName>
</protein>
<feature type="compositionally biased region" description="Low complexity" evidence="1">
    <location>
        <begin position="55"/>
        <end position="69"/>
    </location>
</feature>
<accession>Q9RYP2</accession>
<dbReference type="PIR" id="C75580">
    <property type="entry name" value="C75580"/>
</dbReference>
<dbReference type="InParanoid" id="Q9RYP2"/>
<dbReference type="EMBL" id="AE001825">
    <property type="protein sequence ID" value="AAF12376.1"/>
    <property type="molecule type" value="Genomic_DNA"/>
</dbReference>
<feature type="region of interest" description="Disordered" evidence="1">
    <location>
        <begin position="54"/>
        <end position="82"/>
    </location>
</feature>
<feature type="compositionally biased region" description="Basic residues" evidence="1">
    <location>
        <begin position="225"/>
        <end position="237"/>
    </location>
</feature>
<dbReference type="Proteomes" id="UP000002524">
    <property type="component" value="Chromosome 2"/>
</dbReference>
<proteinExistence type="predicted"/>
<gene>
    <name evidence="2" type="ordered locus">DR_A0268</name>
</gene>
<dbReference type="EnsemblBacteria" id="AAF12376">
    <property type="protein sequence ID" value="AAF12376"/>
    <property type="gene ID" value="DR_A0268"/>
</dbReference>
<evidence type="ECO:0000313" key="2">
    <source>
        <dbReference type="EMBL" id="AAF12376.1"/>
    </source>
</evidence>